<evidence type="ECO:0000256" key="1">
    <source>
        <dbReference type="ARBA" id="ARBA00005558"/>
    </source>
</evidence>
<dbReference type="Gene3D" id="2.40.50.230">
    <property type="entry name" value="Gp5 N-terminal domain"/>
    <property type="match status" value="1"/>
</dbReference>
<dbReference type="InterPro" id="IPR037026">
    <property type="entry name" value="Vgr_OB-fold_dom_sf"/>
</dbReference>
<evidence type="ECO:0000313" key="6">
    <source>
        <dbReference type="EMBL" id="MCP2007955.1"/>
    </source>
</evidence>
<proteinExistence type="inferred from homology"/>
<name>A0ABT1GG76_9BURK</name>
<dbReference type="InterPro" id="IPR018769">
    <property type="entry name" value="VgrG2_DUF2345"/>
</dbReference>
<dbReference type="Gene3D" id="2.30.110.50">
    <property type="match status" value="1"/>
</dbReference>
<protein>
    <submittedName>
        <fullName evidence="6">Type VI secretion system secreted protein VgrG</fullName>
    </submittedName>
</protein>
<dbReference type="SUPFAM" id="SSF69255">
    <property type="entry name" value="gp5 N-terminal domain-like"/>
    <property type="match status" value="1"/>
</dbReference>
<dbReference type="NCBIfam" id="TIGR03361">
    <property type="entry name" value="VI_Rhs_Vgr"/>
    <property type="match status" value="1"/>
</dbReference>
<dbReference type="Proteomes" id="UP001162889">
    <property type="component" value="Unassembled WGS sequence"/>
</dbReference>
<dbReference type="InterPro" id="IPR017847">
    <property type="entry name" value="T6SS_RhsGE_Vgr_subset"/>
</dbReference>
<dbReference type="RefSeq" id="WP_229224909.1">
    <property type="nucleotide sequence ID" value="NZ_JAHTGR010000009.1"/>
</dbReference>
<dbReference type="EMBL" id="JALJZU010000003">
    <property type="protein sequence ID" value="MCP2007955.1"/>
    <property type="molecule type" value="Genomic_DNA"/>
</dbReference>
<dbReference type="InterPro" id="IPR006531">
    <property type="entry name" value="Gp5/Vgr_OB"/>
</dbReference>
<dbReference type="InterPro" id="IPR006533">
    <property type="entry name" value="T6SS_Vgr_RhsGE"/>
</dbReference>
<evidence type="ECO:0000313" key="7">
    <source>
        <dbReference type="Proteomes" id="UP001162889"/>
    </source>
</evidence>
<dbReference type="Pfam" id="PF04717">
    <property type="entry name" value="Phage_base_V"/>
    <property type="match status" value="1"/>
</dbReference>
<dbReference type="SUPFAM" id="SSF69279">
    <property type="entry name" value="Phage tail proteins"/>
    <property type="match status" value="2"/>
</dbReference>
<gene>
    <name evidence="6" type="ORF">L1274_001655</name>
</gene>
<comment type="caution">
    <text evidence="6">The sequence shown here is derived from an EMBL/GenBank/DDBJ whole genome shotgun (WGS) entry which is preliminary data.</text>
</comment>
<dbReference type="Pfam" id="PF10106">
    <property type="entry name" value="DUF2345"/>
    <property type="match status" value="1"/>
</dbReference>
<feature type="domain" description="DUF2345" evidence="4">
    <location>
        <begin position="743"/>
        <end position="903"/>
    </location>
</feature>
<reference evidence="6" key="1">
    <citation type="submission" date="2022-03" db="EMBL/GenBank/DDBJ databases">
        <title>Genome Encyclopedia of Bacteria and Archaea VI: Functional Genomics of Type Strains.</title>
        <authorList>
            <person name="Whitman W."/>
        </authorList>
    </citation>
    <scope>NUCLEOTIDE SEQUENCE</scope>
    <source>
        <strain evidence="6">HSC-15S17</strain>
    </source>
</reference>
<keyword evidence="7" id="KW-1185">Reference proteome</keyword>
<comment type="similarity">
    <text evidence="1">Belongs to the VgrG protein family.</text>
</comment>
<dbReference type="NCBIfam" id="TIGR01646">
    <property type="entry name" value="vgr_GE"/>
    <property type="match status" value="1"/>
</dbReference>
<dbReference type="InterPro" id="IPR028244">
    <property type="entry name" value="T6SS_Rhs_Vgr_dom"/>
</dbReference>
<organism evidence="6 7">
    <name type="scientific">Duganella violaceipulchra</name>
    <dbReference type="NCBI Taxonomy" id="2849652"/>
    <lineage>
        <taxon>Bacteria</taxon>
        <taxon>Pseudomonadati</taxon>
        <taxon>Pseudomonadota</taxon>
        <taxon>Betaproteobacteria</taxon>
        <taxon>Burkholderiales</taxon>
        <taxon>Oxalobacteraceae</taxon>
        <taxon>Telluria group</taxon>
        <taxon>Duganella</taxon>
    </lineage>
</organism>
<evidence type="ECO:0000256" key="2">
    <source>
        <dbReference type="SAM" id="MobiDB-lite"/>
    </source>
</evidence>
<accession>A0ABT1GG76</accession>
<dbReference type="Pfam" id="PF13296">
    <property type="entry name" value="T6SS_Vgr"/>
    <property type="match status" value="1"/>
</dbReference>
<evidence type="ECO:0000259" key="3">
    <source>
        <dbReference type="Pfam" id="PF04717"/>
    </source>
</evidence>
<sequence>MLDLLTSFTQETRLLRLTTPLGADALVVECLRGEEGVSQCYALHVTALSSNADIPLKSLLGQPALLELDTALGGGPRYFHGHVTDVALLGADGGLARYALTLGPWYSFLRHGRDSRVFQDKNVLDILSALFQSWESVGKLVPDWRFDVQDPGAYPVRSLTCQYQESNLDFAERLMREEGLFYYFEHSGAPDSDTFGSHVMVIADHNGSFQPNAQPVVRFSQPGAVMREDSMDRWRTEARWTPDTLELSSWDYRSNDTRPVAAAGAVIGAQSHSSRDTPGAYAYQSREHGQRIADQQLQALEVTRETHVGAGTVRTLAPGTTFTLTGQAQLDLAAGDSERTFVALRVLHLAHNNLSTDIKHQVSGLLGLNALAQTIAREQSGSLHAVGQDKGERPLYRNRVDAIRSSVPYRSSDVDGHGRVLHPKPTVRGQQTAVVVGPAGAVIHTDRDHRIKVQFHWQRGGQSHSRLNHPAPDGHSGAPGDDQAGTWVRIATSLASVAGANWGAVAVPRIGSEVLVDFIDGNIDRPVVIGSVYNGRGQGDAQHNQVSQGAGAATGNAPAWFPGDGGAHAHPAVLSGIKSQAMASSQGGSGAYSQMVFDDTPGESRVALQRHAAAYLGTDELNLGHLRHQTDNQRLQTAGFGAELKTEHSAALRAGQGMLLSTDARNGGNGQQLDSSEARAQIDAARQLQQSLAETAQKHNARLKDGKGGDEPAAERLPAIAAMAAAAKVVAGMQAGGGGEAGGAGQVTAYSEPHLQLSGPGGIAATTPASAIVRAGATSSLSAGQDVNFAAQGSSMHLVKDGISLFTYGKASSADKPNQETGIKLHAASGKVSVQSQSDVTKVTADKLITVASVGKSVTVAAKEHVMLTAQGAFLKLEGGNIMIHGPGTMTFKASMKELTGPAKGAPELPHLPSLAPVTLAPGEKVFSTRVDAAGLFEDAAAAAGAAYVIQRQDGTLLKGNLDQYGRTARLFTPASEQVTVLVGDGEWEILEDSEYD</sequence>
<evidence type="ECO:0000259" key="5">
    <source>
        <dbReference type="Pfam" id="PF13296"/>
    </source>
</evidence>
<dbReference type="Gene3D" id="3.55.50.10">
    <property type="entry name" value="Baseplate protein-like domains"/>
    <property type="match status" value="1"/>
</dbReference>
<dbReference type="Pfam" id="PF05954">
    <property type="entry name" value="Phage_GPD"/>
    <property type="match status" value="1"/>
</dbReference>
<feature type="domain" description="Gp5/Type VI secretion system Vgr protein OB-fold" evidence="3">
    <location>
        <begin position="481"/>
        <end position="533"/>
    </location>
</feature>
<evidence type="ECO:0000259" key="4">
    <source>
        <dbReference type="Pfam" id="PF10106"/>
    </source>
</evidence>
<dbReference type="Gene3D" id="4.10.220.110">
    <property type="match status" value="1"/>
</dbReference>
<feature type="region of interest" description="Disordered" evidence="2">
    <location>
        <begin position="458"/>
        <end position="484"/>
    </location>
</feature>
<feature type="domain" description="Putative type VI secretion system Rhs element associated Vgr" evidence="5">
    <location>
        <begin position="590"/>
        <end position="696"/>
    </location>
</feature>